<dbReference type="EMBL" id="MEUI01000009">
    <property type="protein sequence ID" value="OGC35061.1"/>
    <property type="molecule type" value="Genomic_DNA"/>
</dbReference>
<dbReference type="InterPro" id="IPR018247">
    <property type="entry name" value="EF_Hand_1_Ca_BS"/>
</dbReference>
<sequence>MSKKSIVLILALVVGALLYLCHRLDRGDNLPPQEVKKYAYAYLNTPLGNFLAKLDTSTDTITKKYPIRGDISLSTIDQKGNIYFKQALPGNQAFVFYPQREKFRKLVKAKGSLLSKIFRYKDKLYVLTVEQKRSTPPYQSGLDIYSLRSKRHLKTIFFDDFGASTEKACAIDYKRGLLYTNTINLNSYNYSNDDGRTFLHIVDLNRDKRITKQDLSTWTMWDGFLSYGNEEIFLASWRKKYLKNDNKANQRSAILSYSLTNRNITEKTRFKDKRETIWQLYYDKDSAKLYLKVSNPYGFSGIRVIDCNTWKISREIPFWTVAGITKVAANKIYIEAIKKEGNNETDGIYVLDTTTDQITKLIKGNFMGIAQNAWYY</sequence>
<proteinExistence type="predicted"/>
<dbReference type="SUPFAM" id="SSF69304">
    <property type="entry name" value="Tricorn protease N-terminal domain"/>
    <property type="match status" value="1"/>
</dbReference>
<evidence type="ECO:0008006" key="3">
    <source>
        <dbReference type="Google" id="ProtNLM"/>
    </source>
</evidence>
<dbReference type="PROSITE" id="PS00018">
    <property type="entry name" value="EF_HAND_1"/>
    <property type="match status" value="1"/>
</dbReference>
<dbReference type="AlphaFoldDB" id="A0A1F4TQT8"/>
<evidence type="ECO:0000313" key="2">
    <source>
        <dbReference type="Proteomes" id="UP000177309"/>
    </source>
</evidence>
<evidence type="ECO:0000313" key="1">
    <source>
        <dbReference type="EMBL" id="OGC35061.1"/>
    </source>
</evidence>
<dbReference type="Proteomes" id="UP000177309">
    <property type="component" value="Unassembled WGS sequence"/>
</dbReference>
<protein>
    <recommendedName>
        <fullName evidence="3">EF-hand domain-containing protein</fullName>
    </recommendedName>
</protein>
<accession>A0A1F4TQT8</accession>
<reference evidence="1 2" key="1">
    <citation type="journal article" date="2016" name="Nat. Commun.">
        <title>Thousands of microbial genomes shed light on interconnected biogeochemical processes in an aquifer system.</title>
        <authorList>
            <person name="Anantharaman K."/>
            <person name="Brown C.T."/>
            <person name="Hug L.A."/>
            <person name="Sharon I."/>
            <person name="Castelle C.J."/>
            <person name="Probst A.J."/>
            <person name="Thomas B.C."/>
            <person name="Singh A."/>
            <person name="Wilkins M.J."/>
            <person name="Karaoz U."/>
            <person name="Brodie E.L."/>
            <person name="Williams K.H."/>
            <person name="Hubbard S.S."/>
            <person name="Banfield J.F."/>
        </authorList>
    </citation>
    <scope>NUCLEOTIDE SEQUENCE [LARGE SCALE GENOMIC DNA]</scope>
</reference>
<gene>
    <name evidence="1" type="ORF">A2462_05820</name>
</gene>
<organism evidence="1 2">
    <name type="scientific">candidate division WOR-1 bacterium RIFOXYC2_FULL_41_25</name>
    <dbReference type="NCBI Taxonomy" id="1802586"/>
    <lineage>
        <taxon>Bacteria</taxon>
        <taxon>Bacillati</taxon>
        <taxon>Saganbacteria</taxon>
    </lineage>
</organism>
<name>A0A1F4TQT8_UNCSA</name>
<comment type="caution">
    <text evidence="1">The sequence shown here is derived from an EMBL/GenBank/DDBJ whole genome shotgun (WGS) entry which is preliminary data.</text>
</comment>